<keyword evidence="3" id="KW-0560">Oxidoreductase</keyword>
<comment type="similarity">
    <text evidence="1 4">Belongs to the short-chain dehydrogenases/reductases (SDR) family.</text>
</comment>
<keyword evidence="2" id="KW-0521">NADP</keyword>
<sequence length="281" mass="31328">MRFIIVTGANKGIGYGIVKHLALDSKLPSKILLTSRDVKRGKDSLERVVSETKSNWHPDTSIEYHQLDITSESSVSDFSDFLSKQYGSQCIDILLNNAGYFDKKAALTGENVETTLNINFFGTYKFTEKMLPLMKPHSRIIIVSSAMGKTGNLPPKLRDLYNSPNLTFDDVISTQKEFIKYAYEGTCNENGYPTTQPYSFSKAGINAYTRFLASRVASDPRKIFVASCHPGHVRTDMGGSVAPISVDEGVKTPVFLANADWDEVYPNSGQFYDLCKVTNWK</sequence>
<keyword evidence="7" id="KW-1185">Reference proteome</keyword>
<organism evidence="6 7">
    <name type="scientific">Smittium megazygosporum</name>
    <dbReference type="NCBI Taxonomy" id="133381"/>
    <lineage>
        <taxon>Eukaryota</taxon>
        <taxon>Fungi</taxon>
        <taxon>Fungi incertae sedis</taxon>
        <taxon>Zoopagomycota</taxon>
        <taxon>Kickxellomycotina</taxon>
        <taxon>Harpellomycetes</taxon>
        <taxon>Harpellales</taxon>
        <taxon>Legeriomycetaceae</taxon>
        <taxon>Smittium</taxon>
    </lineage>
</organism>
<evidence type="ECO:0000256" key="1">
    <source>
        <dbReference type="ARBA" id="ARBA00006484"/>
    </source>
</evidence>
<dbReference type="InterPro" id="IPR036291">
    <property type="entry name" value="NAD(P)-bd_dom_sf"/>
</dbReference>
<evidence type="ECO:0008006" key="8">
    <source>
        <dbReference type="Google" id="ProtNLM"/>
    </source>
</evidence>
<dbReference type="PRINTS" id="PR00080">
    <property type="entry name" value="SDRFAMILY"/>
</dbReference>
<dbReference type="OrthoDB" id="1933717at2759"/>
<evidence type="ECO:0000256" key="3">
    <source>
        <dbReference type="ARBA" id="ARBA00023002"/>
    </source>
</evidence>
<dbReference type="GO" id="GO:0016491">
    <property type="term" value="F:oxidoreductase activity"/>
    <property type="evidence" value="ECO:0007669"/>
    <property type="project" value="UniProtKB-KW"/>
</dbReference>
<dbReference type="InterPro" id="IPR002347">
    <property type="entry name" value="SDR_fam"/>
</dbReference>
<dbReference type="Pfam" id="PF00106">
    <property type="entry name" value="adh_short"/>
    <property type="match status" value="1"/>
</dbReference>
<dbReference type="EMBL" id="MBFS01000294">
    <property type="protein sequence ID" value="PVV02967.1"/>
    <property type="molecule type" value="Genomic_DNA"/>
</dbReference>
<dbReference type="STRING" id="133381.A0A2T9ZEK4"/>
<dbReference type="AlphaFoldDB" id="A0A2T9ZEK4"/>
<protein>
    <recommendedName>
        <fullName evidence="8">Carbonyl reductase [NADPH] 1</fullName>
    </recommendedName>
</protein>
<dbReference type="PANTHER" id="PTHR43963:SF6">
    <property type="entry name" value="CHAIN DEHYDROGENASE FAMILY PROTEIN, PUTATIVE (AFU_ORTHOLOGUE AFUA_3G15350)-RELATED"/>
    <property type="match status" value="1"/>
</dbReference>
<gene>
    <name evidence="5" type="ORF">BB560_002566</name>
    <name evidence="6" type="ORF">BB560_002568</name>
</gene>
<dbReference type="PANTHER" id="PTHR43963">
    <property type="entry name" value="CARBONYL REDUCTASE 1-RELATED"/>
    <property type="match status" value="1"/>
</dbReference>
<evidence type="ECO:0000256" key="2">
    <source>
        <dbReference type="ARBA" id="ARBA00022857"/>
    </source>
</evidence>
<evidence type="ECO:0000313" key="7">
    <source>
        <dbReference type="Proteomes" id="UP000245609"/>
    </source>
</evidence>
<evidence type="ECO:0000256" key="4">
    <source>
        <dbReference type="RuleBase" id="RU000363"/>
    </source>
</evidence>
<reference evidence="6 7" key="1">
    <citation type="journal article" date="2018" name="MBio">
        <title>Comparative Genomics Reveals the Core Gene Toolbox for the Fungus-Insect Symbiosis.</title>
        <authorList>
            <person name="Wang Y."/>
            <person name="Stata M."/>
            <person name="Wang W."/>
            <person name="Stajich J.E."/>
            <person name="White M.M."/>
            <person name="Moncalvo J.M."/>
        </authorList>
    </citation>
    <scope>NUCLEOTIDE SEQUENCE [LARGE SCALE GENOMIC DNA]</scope>
    <source>
        <strain evidence="6 7">SC-DP-2</strain>
    </source>
</reference>
<evidence type="ECO:0000313" key="6">
    <source>
        <dbReference type="EMBL" id="PVV02967.1"/>
    </source>
</evidence>
<dbReference type="Gene3D" id="3.40.50.720">
    <property type="entry name" value="NAD(P)-binding Rossmann-like Domain"/>
    <property type="match status" value="1"/>
</dbReference>
<accession>A0A2T9ZEK4</accession>
<dbReference type="Proteomes" id="UP000245609">
    <property type="component" value="Unassembled WGS sequence"/>
</dbReference>
<evidence type="ECO:0000313" key="5">
    <source>
        <dbReference type="EMBL" id="PVV02963.1"/>
    </source>
</evidence>
<dbReference type="PRINTS" id="PR00081">
    <property type="entry name" value="GDHRDH"/>
</dbReference>
<dbReference type="SUPFAM" id="SSF51735">
    <property type="entry name" value="NAD(P)-binding Rossmann-fold domains"/>
    <property type="match status" value="1"/>
</dbReference>
<proteinExistence type="inferred from homology"/>
<name>A0A2T9ZEK4_9FUNG</name>
<comment type="caution">
    <text evidence="6">The sequence shown here is derived from an EMBL/GenBank/DDBJ whole genome shotgun (WGS) entry which is preliminary data.</text>
</comment>
<dbReference type="EMBL" id="MBFS01000294">
    <property type="protein sequence ID" value="PVV02963.1"/>
    <property type="molecule type" value="Genomic_DNA"/>
</dbReference>